<evidence type="ECO:0000256" key="1">
    <source>
        <dbReference type="ARBA" id="ARBA00004167"/>
    </source>
</evidence>
<organism evidence="7 8">
    <name type="scientific">Bartonella ancashensis</name>
    <dbReference type="NCBI Taxonomy" id="1318743"/>
    <lineage>
        <taxon>Bacteria</taxon>
        <taxon>Pseudomonadati</taxon>
        <taxon>Pseudomonadota</taxon>
        <taxon>Alphaproteobacteria</taxon>
        <taxon>Hyphomicrobiales</taxon>
        <taxon>Bartonellaceae</taxon>
        <taxon>Bartonella</taxon>
    </lineage>
</organism>
<dbReference type="GO" id="GO:0005886">
    <property type="term" value="C:plasma membrane"/>
    <property type="evidence" value="ECO:0007669"/>
    <property type="project" value="InterPro"/>
</dbReference>
<reference evidence="7 8" key="1">
    <citation type="journal article" date="2015" name="Genome Announc.">
        <title>Complete Genome Sequence of Bartonella ancashensis Strain 20.00, Isolated from the Blood of a Patient with Verruga Peruana.</title>
        <authorList>
            <person name="Hang J."/>
            <person name="Mullins K.E."/>
            <person name="Clifford R.J."/>
            <person name="Onmus-Leone F."/>
            <person name="Yang Y."/>
            <person name="Jiang J."/>
            <person name="Leguia M."/>
            <person name="Kasper M.R."/>
            <person name="Maguina C."/>
            <person name="Lesho E.P."/>
            <person name="Jarman R.G."/>
            <person name="Richards A.L."/>
            <person name="Blazes D."/>
        </authorList>
    </citation>
    <scope>NUCLEOTIDE SEQUENCE [LARGE SCALE GENOMIC DNA]</scope>
    <source>
        <strain evidence="7 8">20.00</strain>
    </source>
</reference>
<gene>
    <name evidence="7" type="ORF">PU02_0493</name>
</gene>
<dbReference type="GO" id="GO:0097347">
    <property type="term" value="C:TAM protein secretion complex"/>
    <property type="evidence" value="ECO:0007669"/>
    <property type="project" value="TreeGrafter"/>
</dbReference>
<dbReference type="OrthoDB" id="7784409at2"/>
<dbReference type="PANTHER" id="PTHR36985:SF1">
    <property type="entry name" value="TRANSLOCATION AND ASSEMBLY MODULE SUBUNIT TAMB"/>
    <property type="match status" value="1"/>
</dbReference>
<evidence type="ECO:0000256" key="5">
    <source>
        <dbReference type="SAM" id="Phobius"/>
    </source>
</evidence>
<dbReference type="PATRIC" id="fig|1318743.3.peg.504"/>
<evidence type="ECO:0000256" key="2">
    <source>
        <dbReference type="ARBA" id="ARBA00022692"/>
    </source>
</evidence>
<evidence type="ECO:0000256" key="4">
    <source>
        <dbReference type="ARBA" id="ARBA00023136"/>
    </source>
</evidence>
<evidence type="ECO:0000256" key="3">
    <source>
        <dbReference type="ARBA" id="ARBA00022989"/>
    </source>
</evidence>
<keyword evidence="4 5" id="KW-0472">Membrane</keyword>
<feature type="domain" description="Translocation and assembly module TamB C-terminal" evidence="6">
    <location>
        <begin position="1203"/>
        <end position="1545"/>
    </location>
</feature>
<feature type="transmembrane region" description="Helical" evidence="5">
    <location>
        <begin position="5"/>
        <end position="25"/>
    </location>
</feature>
<comment type="subcellular location">
    <subcellularLocation>
        <location evidence="1">Membrane</location>
        <topology evidence="1">Single-pass membrane protein</topology>
    </subcellularLocation>
</comment>
<dbReference type="InterPro" id="IPR007452">
    <property type="entry name" value="TamB_C"/>
</dbReference>
<dbReference type="Proteomes" id="UP000057213">
    <property type="component" value="Chromosome"/>
</dbReference>
<accession>A0A0M4LG40</accession>
<keyword evidence="3 5" id="KW-1133">Transmembrane helix</keyword>
<dbReference type="KEGG" id="banc:PU02_0493"/>
<sequence>MKKLFYVTGGVFGILFFSISFFMLIQKNNLPFNWIAIGDQSWLVSFIERKISTSDRQIRLHNVRGVFSSQLSVETVTVSDRKGTWLEITHAKIDWNRLALFKGMIDINKLSAERIAFLRKPQKSSSSSLFKFSDFSIPNVPLPISISEFIAERVIFKHSFFGLFADMSLKGRVSLNMDGFDADVVARRLDAPGHLSILTKISKSSRIAQVNINVDEPKNGILAHILSIEGYPELNFAMEGNGNFDDLVVKVLLETNRQSILDGKIIFTGTEEGHHLSAQLDGMIILLMPLQYRDFFDPDIKLKAEMVMTKEGVMRLDQMVIQGERINVTSHAEVASDGFLRRLFVNGNMKFNENRESAHLLSSEIEYADNLALTIDYGREGEQTWKGQLRFHNLGNKNIYIRDAVFDMGGVSENLDDVGSRHVGIQVGGVLQGVRNTESMMTNDLDQTIHVHVDADILAGKSISIHNFDINAQDFSVWLKGKIDNFIFKGDLGLKAQNLVPLGFLSSRPLSGGADIEAKGTVNLVNNFFNLKLSGMVDNLTVGTTIVDHLLRGNLTFSGAVIQDVAGVTVRNLNLNNQYASLKANGYYSDMNAEMDFSARVSDISMLDSRMDGAVAIKGTVRGSNGPIEINTRIHASEAFLIEKKLQEMTFNIHTFVDNTSPEIPHFTGFIKGEGILAEKPLKLSVSFNNSEHFWKFQDINIKGGDAEITGDFARTFEGFLEGSLHVDADDITIFSALLLQDGRGSVKGDFLFNEQNSKQRVNLKADVDQFIFASNEIGKLNISADIFNPFKAIEFEGFVDAEKIQTPLIKINHLTVRANNNDGQTAFNIQSVLHDDINAQLSGFVVTKGLQLGVRQQVWLETVDVKKSDFHATLLKSAAIIFGEEKVIVSELGFSVNDGRIIFAGDFQDIFNLHITMNAMPVDLANLWKPDLGATGELEGKITIRGHLENFDITYDVEGKGLTIASFQKVTEPFTLHTSGKMVDNVLTVDASLKGGGGQMQAQGDISLNTHELDLHIDLKNFPARLANVFIKRQVPEGVIGGKINVGGMLNNPSVYFELSGQNLTIDKGVVSANVDIRGLYEQSMFRIEHMIAKGSKELNLAAKGSISLKDTNVELNVEGTMPLVFMDQFLAERGAHIAGIAKINAAVSGALSQPQLVGQFSVVDGSFIDTQTNLGLRNVTLKGVLNGDHMVLEYAHALALGGGDISASGRIFNNLQTDLVLHLDHANYNNGSMIFATLMGDMTVSGHFLQNLVIGGDITVEKAEILIPNHFQSTIFLNIKHESLTQSIQKTLEYANIEIDSHARAISEKPPSIVRLNVQVNARNQFFVRGRGLDAELGGHINLTGSLDDMHPVGELRMIRGRFDILSQRLSFDTGQVNFNGNLNPTIYFIVNSDSGDISVTVKVSGTFDNLDIQFTSQPILPQDEVLARLIFKRSLNELSPFQIAQLAAAVAELAGAANASLLSALREKIGLDDLDVIIDENGNTGLRIGRYIRDNVYLGLETGSDKTAKGMVNLDISRYLKAKSVIGTEENSNFGLFYEKDY</sequence>
<dbReference type="PANTHER" id="PTHR36985">
    <property type="entry name" value="TRANSLOCATION AND ASSEMBLY MODULE SUBUNIT TAMB"/>
    <property type="match status" value="1"/>
</dbReference>
<name>A0A0M4LG40_9HYPH</name>
<keyword evidence="8" id="KW-1185">Reference proteome</keyword>
<dbReference type="GO" id="GO:0009306">
    <property type="term" value="P:protein secretion"/>
    <property type="evidence" value="ECO:0007669"/>
    <property type="project" value="InterPro"/>
</dbReference>
<dbReference type="EMBL" id="CP010401">
    <property type="protein sequence ID" value="ALE03307.1"/>
    <property type="molecule type" value="Genomic_DNA"/>
</dbReference>
<protein>
    <submittedName>
        <fullName evidence="7">Gramicidin S biosynthesis GrsT protein</fullName>
    </submittedName>
</protein>
<dbReference type="RefSeq" id="WP_053943906.1">
    <property type="nucleotide sequence ID" value="NZ_CP010401.1"/>
</dbReference>
<keyword evidence="2 5" id="KW-0812">Transmembrane</keyword>
<evidence type="ECO:0000313" key="7">
    <source>
        <dbReference type="EMBL" id="ALE03307.1"/>
    </source>
</evidence>
<evidence type="ECO:0000259" key="6">
    <source>
        <dbReference type="Pfam" id="PF04357"/>
    </source>
</evidence>
<dbReference type="STRING" id="1318743.PU02_0493"/>
<evidence type="ECO:0000313" key="8">
    <source>
        <dbReference type="Proteomes" id="UP000057213"/>
    </source>
</evidence>
<proteinExistence type="predicted"/>
<dbReference type="Pfam" id="PF04357">
    <property type="entry name" value="TamB"/>
    <property type="match status" value="1"/>
</dbReference>